<dbReference type="PANTHER" id="PTHR21192:SF2">
    <property type="entry name" value="NADH DEHYDROGENASE [UBIQUINONE] 1 ALPHA SUBCOMPLEX ASSEMBLY FACTOR 3"/>
    <property type="match status" value="1"/>
</dbReference>
<dbReference type="Proteomes" id="UP000242877">
    <property type="component" value="Unassembled WGS sequence"/>
</dbReference>
<keyword evidence="1" id="KW-0830">Ubiquinone</keyword>
<dbReference type="VEuPathDB" id="FungiDB:AAP_03703"/>
<sequence>MPSAPQLSQSDFRDRYASKAMQDDDKLATDFDELDVLNGVPGPSTAVKACYDDGFVLENGVRITDGAGALLVDGEAFTWKPWVALEGGQDAMINSKGQFEVPEEAWGILRVLWPKPDLLILGLGASMHLLSPKTKEDISSLGLRVDVMDTRNASAQFNMLATERSARDVAAALIPIGWTGKH</sequence>
<evidence type="ECO:0000313" key="1">
    <source>
        <dbReference type="EMBL" id="KZZ90608.1"/>
    </source>
</evidence>
<dbReference type="PANTHER" id="PTHR21192">
    <property type="entry name" value="NUCLEAR PROTEIN E3-3"/>
    <property type="match status" value="1"/>
</dbReference>
<evidence type="ECO:0000313" key="2">
    <source>
        <dbReference type="Proteomes" id="UP000242877"/>
    </source>
</evidence>
<reference evidence="1 2" key="1">
    <citation type="journal article" date="2016" name="Genome Biol. Evol.">
        <title>Divergent and convergent evolution of fungal pathogenicity.</title>
        <authorList>
            <person name="Shang Y."/>
            <person name="Xiao G."/>
            <person name="Zheng P."/>
            <person name="Cen K."/>
            <person name="Zhan S."/>
            <person name="Wang C."/>
        </authorList>
    </citation>
    <scope>NUCLEOTIDE SEQUENCE [LARGE SCALE GENOMIC DNA]</scope>
    <source>
        <strain evidence="1 2">ARSEF 7405</strain>
    </source>
</reference>
<organism evidence="1 2">
    <name type="scientific">Ascosphaera apis ARSEF 7405</name>
    <dbReference type="NCBI Taxonomy" id="392613"/>
    <lineage>
        <taxon>Eukaryota</taxon>
        <taxon>Fungi</taxon>
        <taxon>Dikarya</taxon>
        <taxon>Ascomycota</taxon>
        <taxon>Pezizomycotina</taxon>
        <taxon>Eurotiomycetes</taxon>
        <taxon>Eurotiomycetidae</taxon>
        <taxon>Onygenales</taxon>
        <taxon>Ascosphaeraceae</taxon>
        <taxon>Ascosphaera</taxon>
    </lineage>
</organism>
<dbReference type="SUPFAM" id="SSF64076">
    <property type="entry name" value="MTH938-like"/>
    <property type="match status" value="1"/>
</dbReference>
<name>A0A167XXV5_9EURO</name>
<dbReference type="InterPro" id="IPR036748">
    <property type="entry name" value="MTH938-like_sf"/>
</dbReference>
<dbReference type="GO" id="GO:0032981">
    <property type="term" value="P:mitochondrial respiratory chain complex I assembly"/>
    <property type="evidence" value="ECO:0007669"/>
    <property type="project" value="TreeGrafter"/>
</dbReference>
<dbReference type="Gene3D" id="3.40.1230.10">
    <property type="entry name" value="MTH938-like"/>
    <property type="match status" value="1"/>
</dbReference>
<gene>
    <name evidence="1" type="ORF">AAP_03703</name>
</gene>
<comment type="caution">
    <text evidence="1">The sequence shown here is derived from an EMBL/GenBank/DDBJ whole genome shotgun (WGS) entry which is preliminary data.</text>
</comment>
<protein>
    <submittedName>
        <fullName evidence="1">NADH dehydrogenase [ubiquinone] 1 alpha subcomplex assembly factor 3</fullName>
    </submittedName>
</protein>
<dbReference type="Pfam" id="PF04430">
    <property type="entry name" value="DUF498"/>
    <property type="match status" value="1"/>
</dbReference>
<keyword evidence="2" id="KW-1185">Reference proteome</keyword>
<dbReference type="GO" id="GO:0005743">
    <property type="term" value="C:mitochondrial inner membrane"/>
    <property type="evidence" value="ECO:0007669"/>
    <property type="project" value="TreeGrafter"/>
</dbReference>
<dbReference type="InterPro" id="IPR007523">
    <property type="entry name" value="NDUFAF3/AAMDC"/>
</dbReference>
<dbReference type="AlphaFoldDB" id="A0A167XXV5"/>
<dbReference type="EMBL" id="AZGZ01000016">
    <property type="protein sequence ID" value="KZZ90608.1"/>
    <property type="molecule type" value="Genomic_DNA"/>
</dbReference>
<dbReference type="OrthoDB" id="20681at2759"/>
<accession>A0A167XXV5</accession>
<proteinExistence type="predicted"/>